<evidence type="ECO:0000313" key="2">
    <source>
        <dbReference type="Proteomes" id="UP000656319"/>
    </source>
</evidence>
<evidence type="ECO:0000313" key="1">
    <source>
        <dbReference type="EMBL" id="CAD6557762.1"/>
    </source>
</evidence>
<dbReference type="EMBL" id="CAJHCQ010000023">
    <property type="protein sequence ID" value="CAD6557762.1"/>
    <property type="molecule type" value="Genomic_DNA"/>
</dbReference>
<reference evidence="1 2" key="1">
    <citation type="submission" date="2020-10" db="EMBL/GenBank/DDBJ databases">
        <authorList>
            <person name="Peeters C."/>
        </authorList>
    </citation>
    <scope>NUCLEOTIDE SEQUENCE [LARGE SCALE GENOMIC DNA]</scope>
    <source>
        <strain evidence="1 2">LMG 27952</strain>
    </source>
</reference>
<dbReference type="Proteomes" id="UP000656319">
    <property type="component" value="Unassembled WGS sequence"/>
</dbReference>
<comment type="caution">
    <text evidence="1">The sequence shown here is derived from an EMBL/GenBank/DDBJ whole genome shotgun (WGS) entry which is preliminary data.</text>
</comment>
<keyword evidence="2" id="KW-1185">Reference proteome</keyword>
<name>A0ABM8P6Q2_9BURK</name>
<organism evidence="1 2">
    <name type="scientific">Paraburkholderia hiiakae</name>
    <dbReference type="NCBI Taxonomy" id="1081782"/>
    <lineage>
        <taxon>Bacteria</taxon>
        <taxon>Pseudomonadati</taxon>
        <taxon>Pseudomonadota</taxon>
        <taxon>Betaproteobacteria</taxon>
        <taxon>Burkholderiales</taxon>
        <taxon>Burkholderiaceae</taxon>
        <taxon>Paraburkholderia</taxon>
    </lineage>
</organism>
<proteinExistence type="predicted"/>
<gene>
    <name evidence="1" type="ORF">LMG27952_06466</name>
</gene>
<sequence length="57" mass="6583">MGELRKTNSHSPLEILPELYTAKWQEGQLGPRESSYFFATGSKLTLTKLDKQMTFLY</sequence>
<accession>A0ABM8P6Q2</accession>
<protein>
    <submittedName>
        <fullName evidence="1">Uncharacterized protein</fullName>
    </submittedName>
</protein>